<evidence type="ECO:0008006" key="3">
    <source>
        <dbReference type="Google" id="ProtNLM"/>
    </source>
</evidence>
<accession>A0A1F6CKE0</accession>
<dbReference type="EMBL" id="MFKV01000031">
    <property type="protein sequence ID" value="OGG49441.1"/>
    <property type="molecule type" value="Genomic_DNA"/>
</dbReference>
<sequence>MPGAAGVVQCSGACSAFPPSENLCVAAPRIITWLVRPLLVQSGSPTFLTWNTANVASCSVSGTNGDGKQGASCPQGWCATSGTHLQSGPILGQTTYMLTCIGNNNSTIATSSTVNIVPVFQEN</sequence>
<reference evidence="1 2" key="1">
    <citation type="journal article" date="2016" name="Nat. Commun.">
        <title>Thousands of microbial genomes shed light on interconnected biogeochemical processes in an aquifer system.</title>
        <authorList>
            <person name="Anantharaman K."/>
            <person name="Brown C.T."/>
            <person name="Hug L.A."/>
            <person name="Sharon I."/>
            <person name="Castelle C.J."/>
            <person name="Probst A.J."/>
            <person name="Thomas B.C."/>
            <person name="Singh A."/>
            <person name="Wilkins M.J."/>
            <person name="Karaoz U."/>
            <person name="Brodie E.L."/>
            <person name="Williams K.H."/>
            <person name="Hubbard S.S."/>
            <person name="Banfield J.F."/>
        </authorList>
    </citation>
    <scope>NUCLEOTIDE SEQUENCE [LARGE SCALE GENOMIC DNA]</scope>
</reference>
<proteinExistence type="predicted"/>
<evidence type="ECO:0000313" key="2">
    <source>
        <dbReference type="Proteomes" id="UP000178370"/>
    </source>
</evidence>
<name>A0A1F6CKE0_9BACT</name>
<comment type="caution">
    <text evidence="1">The sequence shown here is derived from an EMBL/GenBank/DDBJ whole genome shotgun (WGS) entry which is preliminary data.</text>
</comment>
<dbReference type="AlphaFoldDB" id="A0A1F6CKE0"/>
<gene>
    <name evidence="1" type="ORF">A2763_03900</name>
</gene>
<protein>
    <recommendedName>
        <fullName evidence="3">Ig-like domain-containing protein</fullName>
    </recommendedName>
</protein>
<dbReference type="Proteomes" id="UP000178370">
    <property type="component" value="Unassembled WGS sequence"/>
</dbReference>
<evidence type="ECO:0000313" key="1">
    <source>
        <dbReference type="EMBL" id="OGG49441.1"/>
    </source>
</evidence>
<organism evidence="1 2">
    <name type="scientific">Candidatus Kaiserbacteria bacterium RIFCSPHIGHO2_01_FULL_54_36</name>
    <dbReference type="NCBI Taxonomy" id="1798482"/>
    <lineage>
        <taxon>Bacteria</taxon>
        <taxon>Candidatus Kaiseribacteriota</taxon>
    </lineage>
</organism>